<dbReference type="Gene3D" id="3.40.50.1110">
    <property type="entry name" value="SGNH hydrolase"/>
    <property type="match status" value="1"/>
</dbReference>
<dbReference type="OrthoDB" id="8233337at2"/>
<evidence type="ECO:0000313" key="2">
    <source>
        <dbReference type="EMBL" id="EXX90423.1"/>
    </source>
</evidence>
<feature type="domain" description="SGNH hydrolase-type esterase" evidence="1">
    <location>
        <begin position="28"/>
        <end position="194"/>
    </location>
</feature>
<keyword evidence="3" id="KW-1185">Reference proteome</keyword>
<dbReference type="RefSeq" id="WP_051588152.1">
    <property type="nucleotide sequence ID" value="NZ_KK082171.1"/>
</dbReference>
<accession>A0A9W5W7Q3</accession>
<gene>
    <name evidence="2" type="ORF">BG53_13715</name>
</gene>
<comment type="caution">
    <text evidence="2">The sequence shown here is derived from an EMBL/GenBank/DDBJ whole genome shotgun (WGS) entry which is preliminary data.</text>
</comment>
<dbReference type="CDD" id="cd00229">
    <property type="entry name" value="SGNH_hydrolase"/>
    <property type="match status" value="1"/>
</dbReference>
<dbReference type="InterPro" id="IPR036514">
    <property type="entry name" value="SGNH_hydro_sf"/>
</dbReference>
<proteinExistence type="predicted"/>
<name>A0A9W5W7Q3_9BACL</name>
<protein>
    <recommendedName>
        <fullName evidence="1">SGNH hydrolase-type esterase domain-containing protein</fullName>
    </recommendedName>
</protein>
<dbReference type="SUPFAM" id="SSF52266">
    <property type="entry name" value="SGNH hydrolase"/>
    <property type="match status" value="1"/>
</dbReference>
<evidence type="ECO:0000259" key="1">
    <source>
        <dbReference type="Pfam" id="PF13472"/>
    </source>
</evidence>
<dbReference type="AlphaFoldDB" id="A0A9W5W7Q3"/>
<evidence type="ECO:0000313" key="3">
    <source>
        <dbReference type="Proteomes" id="UP000053750"/>
    </source>
</evidence>
<dbReference type="PANTHER" id="PTHR34407">
    <property type="entry name" value="EXPRESSED PROTEIN"/>
    <property type="match status" value="1"/>
</dbReference>
<sequence>MTLQIWKHRKALTGTFRKLNEGRITLGFIGGSITDARPRHNWPEPVIAWFARSFPEARIAVENAAIGATGSDLGVLRAERDLIHRGCDIVFVEYAVNDHDTPSERRRRTREGLIRKLLADGERDVVFVYTFCQDMYEPMAAGREPDSIRELEELAEHYGIGSVWMGLHALEEVRKGAIRWEEWLPDGLHPTARGSMSYGESVIAFLKQDSSRAGDPYWVERQSAAMVKPLDLLHWGESIQLPLDEVSTEGPWTIRRWPYYEWIDRVLETAAVGAKLAFTFDGRGVALGFDFGRTSAEFRYRIDGGEWVSVARDRPDWVGDDGWYRLWVHGDDLNREAHRFELEVIHGNRTECRGTNFRLGMICVIR</sequence>
<reference evidence="2 3" key="1">
    <citation type="submission" date="2014-02" db="EMBL/GenBank/DDBJ databases">
        <title>Genome sequence of Paenibacillus darwinianus reveals adaptive mechanisms for survival in Antarctic soils.</title>
        <authorList>
            <person name="Dsouza M."/>
            <person name="Taylor M.W."/>
            <person name="Turner S.J."/>
            <person name="Aislabie J."/>
        </authorList>
    </citation>
    <scope>NUCLEOTIDE SEQUENCE [LARGE SCALE GENOMIC DNA]</scope>
    <source>
        <strain evidence="2 3">CE1</strain>
    </source>
</reference>
<organism evidence="2 3">
    <name type="scientific">Paenibacillus darwinianus</name>
    <dbReference type="NCBI Taxonomy" id="1380763"/>
    <lineage>
        <taxon>Bacteria</taxon>
        <taxon>Bacillati</taxon>
        <taxon>Bacillota</taxon>
        <taxon>Bacilli</taxon>
        <taxon>Bacillales</taxon>
        <taxon>Paenibacillaceae</taxon>
        <taxon>Paenibacillus</taxon>
    </lineage>
</organism>
<dbReference type="Pfam" id="PF13472">
    <property type="entry name" value="Lipase_GDSL_2"/>
    <property type="match status" value="1"/>
</dbReference>
<dbReference type="Proteomes" id="UP000053750">
    <property type="component" value="Unassembled WGS sequence"/>
</dbReference>
<dbReference type="InterPro" id="IPR013830">
    <property type="entry name" value="SGNH_hydro"/>
</dbReference>
<dbReference type="EMBL" id="JFHU01000064">
    <property type="protein sequence ID" value="EXX90423.1"/>
    <property type="molecule type" value="Genomic_DNA"/>
</dbReference>
<dbReference type="PANTHER" id="PTHR34407:SF1">
    <property type="entry name" value="SGNH HYDROLASE-TYPE ESTERASE DOMAIN-CONTAINING PROTEIN"/>
    <property type="match status" value="1"/>
</dbReference>